<organism evidence="1 2">
    <name type="scientific">Alkalidesulfovibrio alkalitolerans DSM 16529</name>
    <dbReference type="NCBI Taxonomy" id="1121439"/>
    <lineage>
        <taxon>Bacteria</taxon>
        <taxon>Pseudomonadati</taxon>
        <taxon>Thermodesulfobacteriota</taxon>
        <taxon>Desulfovibrionia</taxon>
        <taxon>Desulfovibrionales</taxon>
        <taxon>Desulfovibrionaceae</taxon>
        <taxon>Alkalidesulfovibrio</taxon>
    </lineage>
</organism>
<dbReference type="RefSeq" id="WP_020885813.1">
    <property type="nucleotide sequence ID" value="NZ_ATHI01000003.1"/>
</dbReference>
<evidence type="ECO:0000313" key="2">
    <source>
        <dbReference type="Proteomes" id="UP000014975"/>
    </source>
</evidence>
<name>S7TFR6_9BACT</name>
<dbReference type="AlphaFoldDB" id="S7TFR6"/>
<dbReference type="OrthoDB" id="5677692at2"/>
<gene>
    <name evidence="1" type="ORF">dsat_1927</name>
</gene>
<dbReference type="eggNOG" id="ENOG50313IG">
    <property type="taxonomic scope" value="Bacteria"/>
</dbReference>
<reference evidence="1 2" key="1">
    <citation type="journal article" date="2013" name="Genome Announc.">
        <title>Draft genome sequences for three mercury-methylating, sulfate-reducing bacteria.</title>
        <authorList>
            <person name="Brown S.D."/>
            <person name="Hurt R.A.Jr."/>
            <person name="Gilmour C.C."/>
            <person name="Elias D.A."/>
        </authorList>
    </citation>
    <scope>NUCLEOTIDE SEQUENCE [LARGE SCALE GENOMIC DNA]</scope>
    <source>
        <strain evidence="1 2">DSM 16529</strain>
    </source>
</reference>
<accession>S7TFR6</accession>
<dbReference type="STRING" id="1121439.dsat_1927"/>
<dbReference type="PATRIC" id="fig|1121439.3.peg.315"/>
<evidence type="ECO:0000313" key="1">
    <source>
        <dbReference type="EMBL" id="EPR35586.1"/>
    </source>
</evidence>
<dbReference type="EMBL" id="ATHI01000003">
    <property type="protein sequence ID" value="EPR35586.1"/>
    <property type="molecule type" value="Genomic_DNA"/>
</dbReference>
<keyword evidence="2" id="KW-1185">Reference proteome</keyword>
<sequence length="101" mass="11392">MNEFVDIARAERETLRWVLLYALWHARPYGTTEMVLMRTAQDVPLAVTPDLVRQELASLEKRGLLTISKGPVWKAELTADGEDVVDHRAPCPAGVARPPKW</sequence>
<comment type="caution">
    <text evidence="1">The sequence shown here is derived from an EMBL/GenBank/DDBJ whole genome shotgun (WGS) entry which is preliminary data.</text>
</comment>
<protein>
    <submittedName>
        <fullName evidence="1">Putative cytoplasmic protein</fullName>
    </submittedName>
</protein>
<proteinExistence type="predicted"/>
<dbReference type="Proteomes" id="UP000014975">
    <property type="component" value="Unassembled WGS sequence"/>
</dbReference>